<dbReference type="Pfam" id="PF01757">
    <property type="entry name" value="Acyl_transf_3"/>
    <property type="match status" value="1"/>
</dbReference>
<evidence type="ECO:0000256" key="2">
    <source>
        <dbReference type="ARBA" id="ARBA00007400"/>
    </source>
</evidence>
<evidence type="ECO:0000313" key="9">
    <source>
        <dbReference type="EMBL" id="QEO13548.1"/>
    </source>
</evidence>
<reference evidence="9 10" key="1">
    <citation type="submission" date="2019-09" db="EMBL/GenBank/DDBJ databases">
        <title>Genome sequencing of strain KACC 19306.</title>
        <authorList>
            <person name="Heo J."/>
            <person name="Kim S.-J."/>
            <person name="Kim J.-S."/>
            <person name="Hong S.-B."/>
            <person name="Kwon S.-W."/>
        </authorList>
    </citation>
    <scope>NUCLEOTIDE SEQUENCE [LARGE SCALE GENOMIC DNA]</scope>
    <source>
        <strain evidence="9 10">KACC 19306</strain>
    </source>
</reference>
<dbReference type="Proteomes" id="UP000324678">
    <property type="component" value="Chromosome"/>
</dbReference>
<feature type="transmembrane region" description="Helical" evidence="7">
    <location>
        <begin position="163"/>
        <end position="181"/>
    </location>
</feature>
<comment type="similarity">
    <text evidence="2">Belongs to the acyltransferase 3 family.</text>
</comment>
<keyword evidence="9" id="KW-0808">Transferase</keyword>
<evidence type="ECO:0000256" key="6">
    <source>
        <dbReference type="ARBA" id="ARBA00023136"/>
    </source>
</evidence>
<dbReference type="PANTHER" id="PTHR40074">
    <property type="entry name" value="O-ACETYLTRANSFERASE WECH"/>
    <property type="match status" value="1"/>
</dbReference>
<keyword evidence="10" id="KW-1185">Reference proteome</keyword>
<keyword evidence="9" id="KW-0012">Acyltransferase</keyword>
<dbReference type="KEGG" id="ail:FLP10_03285"/>
<evidence type="ECO:0000256" key="7">
    <source>
        <dbReference type="SAM" id="Phobius"/>
    </source>
</evidence>
<protein>
    <submittedName>
        <fullName evidence="9">Acyltransferase</fullName>
    </submittedName>
</protein>
<accession>A0A5C1YD44</accession>
<evidence type="ECO:0000313" key="10">
    <source>
        <dbReference type="Proteomes" id="UP000324678"/>
    </source>
</evidence>
<feature type="transmembrane region" description="Helical" evidence="7">
    <location>
        <begin position="136"/>
        <end position="156"/>
    </location>
</feature>
<evidence type="ECO:0000256" key="4">
    <source>
        <dbReference type="ARBA" id="ARBA00022692"/>
    </source>
</evidence>
<feature type="transmembrane region" description="Helical" evidence="7">
    <location>
        <begin position="201"/>
        <end position="221"/>
    </location>
</feature>
<dbReference type="InterPro" id="IPR002656">
    <property type="entry name" value="Acyl_transf_3_dom"/>
</dbReference>
<feature type="transmembrane region" description="Helical" evidence="7">
    <location>
        <begin position="249"/>
        <end position="267"/>
    </location>
</feature>
<dbReference type="EMBL" id="CP043505">
    <property type="protein sequence ID" value="QEO13548.1"/>
    <property type="molecule type" value="Genomic_DNA"/>
</dbReference>
<evidence type="ECO:0000256" key="5">
    <source>
        <dbReference type="ARBA" id="ARBA00022989"/>
    </source>
</evidence>
<keyword evidence="6 7" id="KW-0472">Membrane</keyword>
<keyword evidence="3" id="KW-1003">Cell membrane</keyword>
<organism evidence="9 10">
    <name type="scientific">Agromyces intestinalis</name>
    <dbReference type="NCBI Taxonomy" id="2592652"/>
    <lineage>
        <taxon>Bacteria</taxon>
        <taxon>Bacillati</taxon>
        <taxon>Actinomycetota</taxon>
        <taxon>Actinomycetes</taxon>
        <taxon>Micrococcales</taxon>
        <taxon>Microbacteriaceae</taxon>
        <taxon>Agromyces</taxon>
    </lineage>
</organism>
<dbReference type="GO" id="GO:0005886">
    <property type="term" value="C:plasma membrane"/>
    <property type="evidence" value="ECO:0007669"/>
    <property type="project" value="UniProtKB-SubCell"/>
</dbReference>
<feature type="transmembrane region" description="Helical" evidence="7">
    <location>
        <begin position="98"/>
        <end position="116"/>
    </location>
</feature>
<dbReference type="GO" id="GO:0009246">
    <property type="term" value="P:enterobacterial common antigen biosynthetic process"/>
    <property type="evidence" value="ECO:0007669"/>
    <property type="project" value="TreeGrafter"/>
</dbReference>
<feature type="transmembrane region" description="Helical" evidence="7">
    <location>
        <begin position="226"/>
        <end position="243"/>
    </location>
</feature>
<dbReference type="AlphaFoldDB" id="A0A5C1YD44"/>
<proteinExistence type="inferred from homology"/>
<feature type="transmembrane region" description="Helical" evidence="7">
    <location>
        <begin position="20"/>
        <end position="39"/>
    </location>
</feature>
<sequence>MLPSPPGATRRSIVTHTDRIAWLDVAKATAIVLIVLFHTTDWFLRDVAPGLNIAGLAPWAVLSTALIPVRIPLFFLVSGVLAARAVERPWRRLAGTRFLDLLWPFAIWTALVAPVWMLRSDPADPMALAGTAGAGLVLGGLHYWYLPALVVCLVVARLVRRHPVAAVVVSGVVAFGLRSLITPQLAVLGLPVLAANLDRWMAFGFWFLLGCFARTFVLGFARLHGAAGIVALAAFVAVTWWQLGVGVTMLGTTLASLTGVAALVLLSSAASRWAPVARAGRYLAARTLPIYLVHAFAFELLAVLADVVDAQTGWRLPLEYGAVTLIVVPLVVACAVGLSTALFALSGRAGFRWIFEPPAGLRDRVLRPAAAGPGEATADIEATAGRRRRAN</sequence>
<feature type="transmembrane region" description="Helical" evidence="7">
    <location>
        <begin position="320"/>
        <end position="345"/>
    </location>
</feature>
<dbReference type="OrthoDB" id="4394033at2"/>
<evidence type="ECO:0000256" key="1">
    <source>
        <dbReference type="ARBA" id="ARBA00004651"/>
    </source>
</evidence>
<feature type="domain" description="Acyltransferase 3" evidence="8">
    <location>
        <begin position="20"/>
        <end position="335"/>
    </location>
</feature>
<keyword evidence="4 7" id="KW-0812">Transmembrane</keyword>
<name>A0A5C1YD44_9MICO</name>
<feature type="transmembrane region" description="Helical" evidence="7">
    <location>
        <begin position="288"/>
        <end position="308"/>
    </location>
</feature>
<comment type="subcellular location">
    <subcellularLocation>
        <location evidence="1">Cell membrane</location>
        <topology evidence="1">Multi-pass membrane protein</topology>
    </subcellularLocation>
</comment>
<gene>
    <name evidence="9" type="ORF">FLP10_03285</name>
</gene>
<evidence type="ECO:0000256" key="3">
    <source>
        <dbReference type="ARBA" id="ARBA00022475"/>
    </source>
</evidence>
<feature type="transmembrane region" description="Helical" evidence="7">
    <location>
        <begin position="59"/>
        <end position="86"/>
    </location>
</feature>
<evidence type="ECO:0000259" key="8">
    <source>
        <dbReference type="Pfam" id="PF01757"/>
    </source>
</evidence>
<dbReference type="GO" id="GO:0016413">
    <property type="term" value="F:O-acetyltransferase activity"/>
    <property type="evidence" value="ECO:0007669"/>
    <property type="project" value="TreeGrafter"/>
</dbReference>
<keyword evidence="5 7" id="KW-1133">Transmembrane helix</keyword>
<dbReference type="PANTHER" id="PTHR40074:SF2">
    <property type="entry name" value="O-ACETYLTRANSFERASE WECH"/>
    <property type="match status" value="1"/>
</dbReference>